<keyword evidence="7 11" id="KW-0406">Ion transport</keyword>
<name>A0A3M7RBK1_BRAPC</name>
<dbReference type="GO" id="GO:0015280">
    <property type="term" value="F:ligand-gated sodium channel activity"/>
    <property type="evidence" value="ECO:0007669"/>
    <property type="project" value="TreeGrafter"/>
</dbReference>
<comment type="caution">
    <text evidence="13">The sequence shown here is derived from an EMBL/GenBank/DDBJ whole genome shotgun (WGS) entry which is preliminary data.</text>
</comment>
<feature type="transmembrane region" description="Helical" evidence="12">
    <location>
        <begin position="34"/>
        <end position="59"/>
    </location>
</feature>
<evidence type="ECO:0000313" key="14">
    <source>
        <dbReference type="Proteomes" id="UP000276133"/>
    </source>
</evidence>
<keyword evidence="5 12" id="KW-1133">Transmembrane helix</keyword>
<sequence length="482" mass="55458">MKRKILEIFIERAETSSCHGIPNLVKEKNWLIKVLWAICIISSLSYCLSNLTLLFISYYNYDVQIQITTNRLTSIEFPTITFCNKNPFNFQKPTLDLELIRRLNNIKNGIYVVERFNIFDLITNIKFIIQRNMLLNKTIVDNMGFNIEEMLISCRFNTLSCSQNDFEEIYLPSFGKCYKFNSGKSLNGSKAEIKRVSVPGLFFGFRLELYIGSSDHELDLISSSGLRLFIHNSSTVPYANYEAIDLPVGHQTNIAVSQEYTIKLPKPYSDCIKNTIDSNSFTSSLFNTTKSVFGNYLQKNCLLLCYYEFYKINCGCEYPEINQVAYSNVCKFRDLECISNSYKNLSQSARCFEECPQECESIRYGSSISQSDFPSLFYAEILKAYNNKSDDFNRNLSSFSRIKSSVLAVEVYYDDIAMTLIKERPAKTWEQLVSEMGGILGLCLGISFLTIAEFFDLIAQIIKFLMKKKTNKSQIVQEKLQT</sequence>
<evidence type="ECO:0000256" key="5">
    <source>
        <dbReference type="ARBA" id="ARBA00022989"/>
    </source>
</evidence>
<evidence type="ECO:0000256" key="1">
    <source>
        <dbReference type="ARBA" id="ARBA00004141"/>
    </source>
</evidence>
<gene>
    <name evidence="13" type="ORF">BpHYR1_028521</name>
</gene>
<dbReference type="Pfam" id="PF00858">
    <property type="entry name" value="ASC"/>
    <property type="match status" value="1"/>
</dbReference>
<comment type="subcellular location">
    <subcellularLocation>
        <location evidence="1">Membrane</location>
        <topology evidence="1">Multi-pass membrane protein</topology>
    </subcellularLocation>
</comment>
<comment type="similarity">
    <text evidence="11">Belongs to the amiloride-sensitive sodium channel (TC 1.A.6) family.</text>
</comment>
<evidence type="ECO:0000256" key="6">
    <source>
        <dbReference type="ARBA" id="ARBA00023053"/>
    </source>
</evidence>
<keyword evidence="8 12" id="KW-0472">Membrane</keyword>
<accession>A0A3M7RBK1</accession>
<evidence type="ECO:0000256" key="3">
    <source>
        <dbReference type="ARBA" id="ARBA00022461"/>
    </source>
</evidence>
<dbReference type="PANTHER" id="PTHR11690">
    <property type="entry name" value="AMILORIDE-SENSITIVE SODIUM CHANNEL-RELATED"/>
    <property type="match status" value="1"/>
</dbReference>
<keyword evidence="3 11" id="KW-0894">Sodium channel</keyword>
<dbReference type="InterPro" id="IPR001873">
    <property type="entry name" value="ENaC"/>
</dbReference>
<keyword evidence="14" id="KW-1185">Reference proteome</keyword>
<dbReference type="EMBL" id="REGN01003784">
    <property type="protein sequence ID" value="RNA20774.1"/>
    <property type="molecule type" value="Genomic_DNA"/>
</dbReference>
<feature type="transmembrane region" description="Helical" evidence="12">
    <location>
        <begin position="436"/>
        <end position="459"/>
    </location>
</feature>
<dbReference type="Gene3D" id="1.10.287.770">
    <property type="entry name" value="YojJ-like"/>
    <property type="match status" value="1"/>
</dbReference>
<keyword evidence="6" id="KW-0915">Sodium</keyword>
<dbReference type="Gene3D" id="2.60.470.10">
    <property type="entry name" value="Acid-sensing ion channels like domains"/>
    <property type="match status" value="1"/>
</dbReference>
<evidence type="ECO:0000256" key="11">
    <source>
        <dbReference type="RuleBase" id="RU000679"/>
    </source>
</evidence>
<dbReference type="PRINTS" id="PR01078">
    <property type="entry name" value="AMINACHANNEL"/>
</dbReference>
<evidence type="ECO:0000256" key="4">
    <source>
        <dbReference type="ARBA" id="ARBA00022692"/>
    </source>
</evidence>
<evidence type="ECO:0000256" key="10">
    <source>
        <dbReference type="ARBA" id="ARBA00023303"/>
    </source>
</evidence>
<keyword evidence="10 11" id="KW-0407">Ion channel</keyword>
<evidence type="ECO:0000256" key="8">
    <source>
        <dbReference type="ARBA" id="ARBA00023136"/>
    </source>
</evidence>
<reference evidence="13 14" key="1">
    <citation type="journal article" date="2018" name="Sci. Rep.">
        <title>Genomic signatures of local adaptation to the degree of environmental predictability in rotifers.</title>
        <authorList>
            <person name="Franch-Gras L."/>
            <person name="Hahn C."/>
            <person name="Garcia-Roger E.M."/>
            <person name="Carmona M.J."/>
            <person name="Serra M."/>
            <person name="Gomez A."/>
        </authorList>
    </citation>
    <scope>NUCLEOTIDE SEQUENCE [LARGE SCALE GENOMIC DNA]</scope>
    <source>
        <strain evidence="13">HYR1</strain>
    </source>
</reference>
<dbReference type="PANTHER" id="PTHR11690:SF248">
    <property type="entry name" value="PICKPOCKET 17, ISOFORM A"/>
    <property type="match status" value="1"/>
</dbReference>
<protein>
    <submittedName>
        <fullName evidence="13">Acid-sensing ion channel 1 isoform X2</fullName>
    </submittedName>
</protein>
<evidence type="ECO:0000256" key="7">
    <source>
        <dbReference type="ARBA" id="ARBA00023065"/>
    </source>
</evidence>
<keyword evidence="4 11" id="KW-0812">Transmembrane</keyword>
<evidence type="ECO:0000256" key="12">
    <source>
        <dbReference type="SAM" id="Phobius"/>
    </source>
</evidence>
<keyword evidence="2 11" id="KW-0813">Transport</keyword>
<dbReference type="OrthoDB" id="6021021at2759"/>
<evidence type="ECO:0000256" key="2">
    <source>
        <dbReference type="ARBA" id="ARBA00022448"/>
    </source>
</evidence>
<dbReference type="AlphaFoldDB" id="A0A3M7RBK1"/>
<proteinExistence type="inferred from homology"/>
<dbReference type="GO" id="GO:0005886">
    <property type="term" value="C:plasma membrane"/>
    <property type="evidence" value="ECO:0007669"/>
    <property type="project" value="TreeGrafter"/>
</dbReference>
<evidence type="ECO:0000256" key="9">
    <source>
        <dbReference type="ARBA" id="ARBA00023201"/>
    </source>
</evidence>
<evidence type="ECO:0000313" key="13">
    <source>
        <dbReference type="EMBL" id="RNA20774.1"/>
    </source>
</evidence>
<organism evidence="13 14">
    <name type="scientific">Brachionus plicatilis</name>
    <name type="common">Marine rotifer</name>
    <name type="synonym">Brachionus muelleri</name>
    <dbReference type="NCBI Taxonomy" id="10195"/>
    <lineage>
        <taxon>Eukaryota</taxon>
        <taxon>Metazoa</taxon>
        <taxon>Spiralia</taxon>
        <taxon>Gnathifera</taxon>
        <taxon>Rotifera</taxon>
        <taxon>Eurotatoria</taxon>
        <taxon>Monogononta</taxon>
        <taxon>Pseudotrocha</taxon>
        <taxon>Ploima</taxon>
        <taxon>Brachionidae</taxon>
        <taxon>Brachionus</taxon>
    </lineage>
</organism>
<keyword evidence="9 11" id="KW-0739">Sodium transport</keyword>
<dbReference type="Proteomes" id="UP000276133">
    <property type="component" value="Unassembled WGS sequence"/>
</dbReference>